<keyword evidence="3" id="KW-1185">Reference proteome</keyword>
<evidence type="ECO:0000313" key="2">
    <source>
        <dbReference type="EMBL" id="CAL1672484.1"/>
    </source>
</evidence>
<protein>
    <submittedName>
        <fullName evidence="2">Uncharacterized protein</fullName>
    </submittedName>
</protein>
<comment type="caution">
    <text evidence="2">The sequence shown here is derived from an EMBL/GenBank/DDBJ whole genome shotgun (WGS) entry which is preliminary data.</text>
</comment>
<dbReference type="EMBL" id="CAXIPU020000597">
    <property type="protein sequence ID" value="CAL1672484.1"/>
    <property type="molecule type" value="Genomic_DNA"/>
</dbReference>
<evidence type="ECO:0000256" key="1">
    <source>
        <dbReference type="SAM" id="MobiDB-lite"/>
    </source>
</evidence>
<name>A0AAV2MY99_9HYME</name>
<dbReference type="Proteomes" id="UP001497644">
    <property type="component" value="Unassembled WGS sequence"/>
</dbReference>
<dbReference type="AlphaFoldDB" id="A0AAV2MY99"/>
<evidence type="ECO:0000313" key="3">
    <source>
        <dbReference type="Proteomes" id="UP001497644"/>
    </source>
</evidence>
<proteinExistence type="predicted"/>
<organism evidence="2 3">
    <name type="scientific">Lasius platythorax</name>
    <dbReference type="NCBI Taxonomy" id="488582"/>
    <lineage>
        <taxon>Eukaryota</taxon>
        <taxon>Metazoa</taxon>
        <taxon>Ecdysozoa</taxon>
        <taxon>Arthropoda</taxon>
        <taxon>Hexapoda</taxon>
        <taxon>Insecta</taxon>
        <taxon>Pterygota</taxon>
        <taxon>Neoptera</taxon>
        <taxon>Endopterygota</taxon>
        <taxon>Hymenoptera</taxon>
        <taxon>Apocrita</taxon>
        <taxon>Aculeata</taxon>
        <taxon>Formicoidea</taxon>
        <taxon>Formicidae</taxon>
        <taxon>Formicinae</taxon>
        <taxon>Lasius</taxon>
        <taxon>Lasius</taxon>
    </lineage>
</organism>
<sequence length="142" mass="15737">MDLRDFNVSSLECSAFYHCEHSHLCGTCRRAPVVGPELSTDPFWRACASIFRSSETPYSLRVSINLQSGVREVIEVVPVSRDLAWRIPALCIERAFLGRQPFPYYGEVPDALHISVESVRIDARATPPSSPPSSPAPQRGGH</sequence>
<gene>
    <name evidence="2" type="ORF">LPLAT_LOCUS8288</name>
</gene>
<accession>A0AAV2MY99</accession>
<reference evidence="2" key="1">
    <citation type="submission" date="2024-04" db="EMBL/GenBank/DDBJ databases">
        <authorList>
            <consortium name="Molecular Ecology Group"/>
        </authorList>
    </citation>
    <scope>NUCLEOTIDE SEQUENCE</scope>
</reference>
<feature type="region of interest" description="Disordered" evidence="1">
    <location>
        <begin position="123"/>
        <end position="142"/>
    </location>
</feature>